<feature type="domain" description="OmpA-like" evidence="2">
    <location>
        <begin position="119"/>
        <end position="233"/>
    </location>
</feature>
<dbReference type="InterPro" id="IPR036737">
    <property type="entry name" value="OmpA-like_sf"/>
</dbReference>
<organism evidence="3 4">
    <name type="scientific">Saccharomonospora azurea NA-128</name>
    <dbReference type="NCBI Taxonomy" id="882081"/>
    <lineage>
        <taxon>Bacteria</taxon>
        <taxon>Bacillati</taxon>
        <taxon>Actinomycetota</taxon>
        <taxon>Actinomycetes</taxon>
        <taxon>Pseudonocardiales</taxon>
        <taxon>Pseudonocardiaceae</taxon>
        <taxon>Saccharomonospora</taxon>
    </lineage>
</organism>
<protein>
    <submittedName>
        <fullName evidence="3">Flagellar motor protein</fullName>
    </submittedName>
</protein>
<name>H8G4P7_9PSEU</name>
<proteinExistence type="predicted"/>
<dbReference type="RefSeq" id="WP_005441523.1">
    <property type="nucleotide sequence ID" value="NZ_CM001466.1"/>
</dbReference>
<dbReference type="CDD" id="cd07185">
    <property type="entry name" value="OmpA_C-like"/>
    <property type="match status" value="1"/>
</dbReference>
<dbReference type="InterPro" id="IPR006665">
    <property type="entry name" value="OmpA-like"/>
</dbReference>
<dbReference type="EMBL" id="CM001466">
    <property type="protein sequence ID" value="EHY89150.1"/>
    <property type="molecule type" value="Genomic_DNA"/>
</dbReference>
<evidence type="ECO:0000256" key="1">
    <source>
        <dbReference type="PROSITE-ProRule" id="PRU00473"/>
    </source>
</evidence>
<dbReference type="HOGENOM" id="CLU_1189209_0_0_11"/>
<keyword evidence="1" id="KW-0472">Membrane</keyword>
<keyword evidence="3" id="KW-0282">Flagellum</keyword>
<gene>
    <name evidence="3" type="ORF">SacazDRAFT_02239</name>
</gene>
<sequence length="233" mass="24223">MPAKRVLAVLAASAVLLSGVLALLATLVEADGIEADLAERSRQALAEAGLPTDVVSFSGRDADVRARTPREALLASAVVATVDGVRSVDVSEVATASPAQAERGLVAEAHRAAKALLQRAVDDVLAEHPITFRPDSAALTRAGEDAVAEVASVLTDAPPDWRFEVGGHVARVLGSDREGAEELSHARAAAVAEELVNHGIPPQQVTSVGYGDTRPLSRLGTSAIDRRVEITVR</sequence>
<keyword evidence="4" id="KW-1185">Reference proteome</keyword>
<evidence type="ECO:0000313" key="4">
    <source>
        <dbReference type="Proteomes" id="UP000004705"/>
    </source>
</evidence>
<dbReference type="PANTHER" id="PTHR30329">
    <property type="entry name" value="STATOR ELEMENT OF FLAGELLAR MOTOR COMPLEX"/>
    <property type="match status" value="1"/>
</dbReference>
<evidence type="ECO:0000313" key="3">
    <source>
        <dbReference type="EMBL" id="EHY89150.1"/>
    </source>
</evidence>
<keyword evidence="3" id="KW-0966">Cell projection</keyword>
<dbReference type="OrthoDB" id="3555397at2"/>
<keyword evidence="3" id="KW-0969">Cilium</keyword>
<dbReference type="Pfam" id="PF00691">
    <property type="entry name" value="OmpA"/>
    <property type="match status" value="1"/>
</dbReference>
<dbReference type="PROSITE" id="PS51123">
    <property type="entry name" value="OMPA_2"/>
    <property type="match status" value="1"/>
</dbReference>
<dbReference type="InterPro" id="IPR050330">
    <property type="entry name" value="Bact_OuterMem_StrucFunc"/>
</dbReference>
<dbReference type="Gene3D" id="3.30.1330.60">
    <property type="entry name" value="OmpA-like domain"/>
    <property type="match status" value="1"/>
</dbReference>
<dbReference type="AlphaFoldDB" id="H8G4P7"/>
<reference evidence="3 4" key="1">
    <citation type="journal article" date="2012" name="Stand. Genomic Sci.">
        <title>Genome sequence of the soil bacterium Saccharomonospora azurea type strain (NA-128(T)).</title>
        <authorList>
            <person name="Klenk H.P."/>
            <person name="Held B."/>
            <person name="Lucas S."/>
            <person name="Lapidus A."/>
            <person name="Copeland A."/>
            <person name="Hammon N."/>
            <person name="Pitluck S."/>
            <person name="Goodwin L.A."/>
            <person name="Han C."/>
            <person name="Tapia R."/>
            <person name="Brambilla E.M."/>
            <person name="Potter G."/>
            <person name="Land M."/>
            <person name="Ivanova N."/>
            <person name="Rohde M."/>
            <person name="Goker M."/>
            <person name="Detter J.C."/>
            <person name="Kyrpides N.C."/>
            <person name="Woyke T."/>
        </authorList>
    </citation>
    <scope>NUCLEOTIDE SEQUENCE [LARGE SCALE GENOMIC DNA]</scope>
    <source>
        <strain evidence="3 4">NA-128</strain>
    </source>
</reference>
<evidence type="ECO:0000259" key="2">
    <source>
        <dbReference type="PROSITE" id="PS51123"/>
    </source>
</evidence>
<dbReference type="SUPFAM" id="SSF103088">
    <property type="entry name" value="OmpA-like"/>
    <property type="match status" value="1"/>
</dbReference>
<dbReference type="GO" id="GO:0016020">
    <property type="term" value="C:membrane"/>
    <property type="evidence" value="ECO:0007669"/>
    <property type="project" value="UniProtKB-UniRule"/>
</dbReference>
<dbReference type="PANTHER" id="PTHR30329:SF21">
    <property type="entry name" value="LIPOPROTEIN YIAD-RELATED"/>
    <property type="match status" value="1"/>
</dbReference>
<accession>H8G4P7</accession>
<dbReference type="Proteomes" id="UP000004705">
    <property type="component" value="Chromosome"/>
</dbReference>